<dbReference type="AlphaFoldDB" id="A0A7X6KSE7"/>
<comment type="caution">
    <text evidence="3">The sequence shown here is derived from an EMBL/GenBank/DDBJ whole genome shotgun (WGS) entry which is preliminary data.</text>
</comment>
<protein>
    <recommendedName>
        <fullName evidence="2">Triosephosphate isomerase</fullName>
        <ecNumber evidence="2">5.3.1.1</ecNumber>
    </recommendedName>
</protein>
<organism evidence="3 4">
    <name type="scientific">Cellulomonas denverensis</name>
    <dbReference type="NCBI Taxonomy" id="264297"/>
    <lineage>
        <taxon>Bacteria</taxon>
        <taxon>Bacillati</taxon>
        <taxon>Actinomycetota</taxon>
        <taxon>Actinomycetes</taxon>
        <taxon>Micrococcales</taxon>
        <taxon>Cellulomonadaceae</taxon>
        <taxon>Cellulomonas</taxon>
    </lineage>
</organism>
<keyword evidence="2" id="KW-0324">Glycolysis</keyword>
<comment type="pathway">
    <text evidence="2">Carbohydrate degradation; glycolysis; D-glyceraldehyde 3-phosphate from glycerone phosphate: step 1/1.</text>
</comment>
<dbReference type="EMBL" id="JAAXOX010000001">
    <property type="protein sequence ID" value="NKY21094.1"/>
    <property type="molecule type" value="Genomic_DNA"/>
</dbReference>
<dbReference type="EC" id="5.3.1.1" evidence="2"/>
<dbReference type="UniPathway" id="UPA00109">
    <property type="reaction ID" value="UER00189"/>
</dbReference>
<accession>A0A7X6KSE7</accession>
<dbReference type="GO" id="GO:0006096">
    <property type="term" value="P:glycolytic process"/>
    <property type="evidence" value="ECO:0007669"/>
    <property type="project" value="UniProtKB-UniPathway"/>
</dbReference>
<dbReference type="SUPFAM" id="SSF51351">
    <property type="entry name" value="Triosephosphate isomerase (TIM)"/>
    <property type="match status" value="1"/>
</dbReference>
<dbReference type="GO" id="GO:0046166">
    <property type="term" value="P:glyceraldehyde-3-phosphate biosynthetic process"/>
    <property type="evidence" value="ECO:0007669"/>
    <property type="project" value="TreeGrafter"/>
</dbReference>
<dbReference type="CDD" id="cd00311">
    <property type="entry name" value="TIM"/>
    <property type="match status" value="1"/>
</dbReference>
<evidence type="ECO:0000256" key="1">
    <source>
        <dbReference type="ARBA" id="ARBA00023235"/>
    </source>
</evidence>
<dbReference type="RefSeq" id="WP_168628225.1">
    <property type="nucleotide sequence ID" value="NZ_BONL01000014.1"/>
</dbReference>
<comment type="subunit">
    <text evidence="2">Homodimer.</text>
</comment>
<dbReference type="GO" id="GO:0005829">
    <property type="term" value="C:cytosol"/>
    <property type="evidence" value="ECO:0007669"/>
    <property type="project" value="TreeGrafter"/>
</dbReference>
<dbReference type="GO" id="GO:0006094">
    <property type="term" value="P:gluconeogenesis"/>
    <property type="evidence" value="ECO:0007669"/>
    <property type="project" value="UniProtKB-UniPathway"/>
</dbReference>
<evidence type="ECO:0000313" key="3">
    <source>
        <dbReference type="EMBL" id="NKY21094.1"/>
    </source>
</evidence>
<keyword evidence="4" id="KW-1185">Reference proteome</keyword>
<keyword evidence="2" id="KW-0312">Gluconeogenesis</keyword>
<gene>
    <name evidence="3" type="ORF">HGA03_00250</name>
</gene>
<dbReference type="InterPro" id="IPR035990">
    <property type="entry name" value="TIM_sf"/>
</dbReference>
<keyword evidence="1 2" id="KW-0413">Isomerase</keyword>
<dbReference type="UniPathway" id="UPA00138"/>
<evidence type="ECO:0000313" key="4">
    <source>
        <dbReference type="Proteomes" id="UP000581206"/>
    </source>
</evidence>
<dbReference type="Gene3D" id="3.20.20.70">
    <property type="entry name" value="Aldolase class I"/>
    <property type="match status" value="1"/>
</dbReference>
<keyword evidence="2" id="KW-0963">Cytoplasm</keyword>
<dbReference type="PANTHER" id="PTHR21139:SF2">
    <property type="entry name" value="TRIOSEPHOSPHATE ISOMERASE"/>
    <property type="match status" value="1"/>
</dbReference>
<proteinExistence type="inferred from homology"/>
<dbReference type="Pfam" id="PF00121">
    <property type="entry name" value="TIM"/>
    <property type="match status" value="1"/>
</dbReference>
<dbReference type="GO" id="GO:0019563">
    <property type="term" value="P:glycerol catabolic process"/>
    <property type="evidence" value="ECO:0007669"/>
    <property type="project" value="TreeGrafter"/>
</dbReference>
<reference evidence="3 4" key="1">
    <citation type="submission" date="2020-04" db="EMBL/GenBank/DDBJ databases">
        <title>MicrobeNet Type strains.</title>
        <authorList>
            <person name="Nicholson A.C."/>
        </authorList>
    </citation>
    <scope>NUCLEOTIDE SEQUENCE [LARGE SCALE GENOMIC DNA]</scope>
    <source>
        <strain evidence="3 4">ATCC BAA-788</strain>
    </source>
</reference>
<comment type="similarity">
    <text evidence="2">Belongs to the triosephosphate isomerase family.</text>
</comment>
<dbReference type="InterPro" id="IPR000652">
    <property type="entry name" value="Triosephosphate_isomerase"/>
</dbReference>
<dbReference type="PROSITE" id="PS51440">
    <property type="entry name" value="TIM_2"/>
    <property type="match status" value="1"/>
</dbReference>
<dbReference type="PANTHER" id="PTHR21139">
    <property type="entry name" value="TRIOSEPHOSPHATE ISOMERASE"/>
    <property type="match status" value="1"/>
</dbReference>
<evidence type="ECO:0000256" key="2">
    <source>
        <dbReference type="RuleBase" id="RU363013"/>
    </source>
</evidence>
<comment type="catalytic activity">
    <reaction evidence="2">
        <text>D-glyceraldehyde 3-phosphate = dihydroxyacetone phosphate</text>
        <dbReference type="Rhea" id="RHEA:18585"/>
        <dbReference type="ChEBI" id="CHEBI:57642"/>
        <dbReference type="ChEBI" id="CHEBI:59776"/>
        <dbReference type="EC" id="5.3.1.1"/>
    </reaction>
</comment>
<name>A0A7X6KSE7_9CELL</name>
<dbReference type="Proteomes" id="UP000581206">
    <property type="component" value="Unassembled WGS sequence"/>
</dbReference>
<sequence>MTGPVVAVSTKAYLGFDETRDWVRAVARYADEVAALGVEVVVLPTFPALESTADLLAGTGIAWGAQDVAPSADGAQTGEVTAAVLAELGCRYVEVGHAERRRLFGDNPETVRAKMTEVVTAGMIPLLCVGEVDRTDPGTAAALCADQARDALTGLPEADVLLGYEPQWAIGAPTPAPAAHVLAVLAGLRAALASHPGRLRIVYGGAAGPGLATDLGPGVDGLFLGRFAHDPRQLHAVIREIAALHFSPPDPHA</sequence>
<comment type="pathway">
    <text evidence="2">Carbohydrate biosynthesis; gluconeogenesis.</text>
</comment>
<dbReference type="InterPro" id="IPR013785">
    <property type="entry name" value="Aldolase_TIM"/>
</dbReference>
<dbReference type="GO" id="GO:0004807">
    <property type="term" value="F:triose-phosphate isomerase activity"/>
    <property type="evidence" value="ECO:0007669"/>
    <property type="project" value="UniProtKB-EC"/>
</dbReference>
<comment type="subcellular location">
    <subcellularLocation>
        <location evidence="2">Cytoplasm</location>
    </subcellularLocation>
</comment>